<dbReference type="PROSITE" id="PS51257">
    <property type="entry name" value="PROKAR_LIPOPROTEIN"/>
    <property type="match status" value="1"/>
</dbReference>
<dbReference type="RefSeq" id="WP_206573556.1">
    <property type="nucleotide sequence ID" value="NZ_JAFKCV010000004.1"/>
</dbReference>
<accession>A0A939IQV0</accession>
<dbReference type="InterPro" id="IPR015943">
    <property type="entry name" value="WD40/YVTN_repeat-like_dom_sf"/>
</dbReference>
<comment type="caution">
    <text evidence="1">The sequence shown here is derived from an EMBL/GenBank/DDBJ whole genome shotgun (WGS) entry which is preliminary data.</text>
</comment>
<evidence type="ECO:0000313" key="2">
    <source>
        <dbReference type="Proteomes" id="UP000664654"/>
    </source>
</evidence>
<evidence type="ECO:0008006" key="3">
    <source>
        <dbReference type="Google" id="ProtNLM"/>
    </source>
</evidence>
<organism evidence="1 2">
    <name type="scientific">Bowmanella dokdonensis</name>
    <dbReference type="NCBI Taxonomy" id="751969"/>
    <lineage>
        <taxon>Bacteria</taxon>
        <taxon>Pseudomonadati</taxon>
        <taxon>Pseudomonadota</taxon>
        <taxon>Gammaproteobacteria</taxon>
        <taxon>Alteromonadales</taxon>
        <taxon>Alteromonadaceae</taxon>
        <taxon>Bowmanella</taxon>
    </lineage>
</organism>
<gene>
    <name evidence="1" type="ORF">J0A66_09470</name>
</gene>
<keyword evidence="2" id="KW-1185">Reference proteome</keyword>
<dbReference type="Proteomes" id="UP000664654">
    <property type="component" value="Unassembled WGS sequence"/>
</dbReference>
<dbReference type="EMBL" id="JAFKCV010000004">
    <property type="protein sequence ID" value="MBN7825449.1"/>
    <property type="molecule type" value="Genomic_DNA"/>
</dbReference>
<dbReference type="SUPFAM" id="SSF110296">
    <property type="entry name" value="Oligoxyloglucan reducing end-specific cellobiohydrolase"/>
    <property type="match status" value="1"/>
</dbReference>
<dbReference type="AlphaFoldDB" id="A0A939IQV0"/>
<protein>
    <recommendedName>
        <fullName evidence="3">Photosynthesis system II assembly factor Ycf48/Hcf136-like domain-containing protein</fullName>
    </recommendedName>
</protein>
<proteinExistence type="predicted"/>
<evidence type="ECO:0000313" key="1">
    <source>
        <dbReference type="EMBL" id="MBN7825449.1"/>
    </source>
</evidence>
<reference evidence="1" key="1">
    <citation type="submission" date="2021-03" db="EMBL/GenBank/DDBJ databases">
        <title>novel species isolated from a fishpond in China.</title>
        <authorList>
            <person name="Lu H."/>
            <person name="Cai Z."/>
        </authorList>
    </citation>
    <scope>NUCLEOTIDE SEQUENCE</scope>
    <source>
        <strain evidence="1">JCM 30855</strain>
    </source>
</reference>
<dbReference type="CDD" id="cd15482">
    <property type="entry name" value="Sialidase_non-viral"/>
    <property type="match status" value="2"/>
</dbReference>
<name>A0A939IQV0_9ALTE</name>
<dbReference type="Gene3D" id="2.130.10.10">
    <property type="entry name" value="YVTN repeat-like/Quinoprotein amine dehydrogenase"/>
    <property type="match status" value="1"/>
</dbReference>
<sequence length="374" mass="41156">MVEKYLPLLSVCRMNSKWIIVILLSLASSGCGSDDIRITPPDVPPPAEPDSHFEYLGLEGTTVKHFAQTDTELVAATDQGIFVYENNENWQLTTPDDWNINAIEALYPSHFIASVQRGETETFLAESLNSGRTWQVIDSNFARSNGADSAEAVTALYFSQQTGELFATGTQVLARSDDFGRTWTVIEGEYGGFASGYDTLVYNQDTNDFWYGGQGAIENPVLKTLNNDSLASEDLSDRINEHLHSPSVVKSIHFVGDAVYVTAEGGIIKSTDDGTSWDSVISSEQSRFYFDLLVDPGTGTLYTAGWDKDFDNPQPLIVEVSEDEGATWTEVEYQGEPIQGGVWSMHRMETVSGAQIYLGLQGGGVYRFLPEQEG</sequence>